<feature type="region of interest" description="Disordered" evidence="1">
    <location>
        <begin position="56"/>
        <end position="112"/>
    </location>
</feature>
<evidence type="ECO:0000313" key="2">
    <source>
        <dbReference type="EMBL" id="MFB9835075.1"/>
    </source>
</evidence>
<dbReference type="RefSeq" id="WP_378205876.1">
    <property type="nucleotide sequence ID" value="NZ_JBHLZP010000176.1"/>
</dbReference>
<dbReference type="EMBL" id="JBHLZP010000176">
    <property type="protein sequence ID" value="MFB9835075.1"/>
    <property type="molecule type" value="Genomic_DNA"/>
</dbReference>
<protein>
    <submittedName>
        <fullName evidence="2">Uncharacterized protein</fullName>
    </submittedName>
</protein>
<organism evidence="2 3">
    <name type="scientific">Actinoallomurus acaciae</name>
    <dbReference type="NCBI Taxonomy" id="502577"/>
    <lineage>
        <taxon>Bacteria</taxon>
        <taxon>Bacillati</taxon>
        <taxon>Actinomycetota</taxon>
        <taxon>Actinomycetes</taxon>
        <taxon>Streptosporangiales</taxon>
        <taxon>Thermomonosporaceae</taxon>
        <taxon>Actinoallomurus</taxon>
    </lineage>
</organism>
<evidence type="ECO:0000256" key="1">
    <source>
        <dbReference type="SAM" id="MobiDB-lite"/>
    </source>
</evidence>
<sequence length="112" mass="12057">MAFLSKGRDELAKVTAPVVAIVMAIGLGNGGPRFQFTEKYWWIEQFGVHYAVGAHTQNTRHGPDGVRSPPTAPTTTPAAAPEPHRRRQTLTPRAPGARWSGRSGVVADAVSR</sequence>
<accession>A0ABV5YJ61</accession>
<comment type="caution">
    <text evidence="2">The sequence shown here is derived from an EMBL/GenBank/DDBJ whole genome shotgun (WGS) entry which is preliminary data.</text>
</comment>
<evidence type="ECO:0000313" key="3">
    <source>
        <dbReference type="Proteomes" id="UP001589627"/>
    </source>
</evidence>
<dbReference type="Proteomes" id="UP001589627">
    <property type="component" value="Unassembled WGS sequence"/>
</dbReference>
<proteinExistence type="predicted"/>
<keyword evidence="3" id="KW-1185">Reference proteome</keyword>
<name>A0ABV5YJ61_9ACTN</name>
<reference evidence="2 3" key="1">
    <citation type="submission" date="2024-09" db="EMBL/GenBank/DDBJ databases">
        <authorList>
            <person name="Sun Q."/>
            <person name="Mori K."/>
        </authorList>
    </citation>
    <scope>NUCLEOTIDE SEQUENCE [LARGE SCALE GENOMIC DNA]</scope>
    <source>
        <strain evidence="2 3">TBRC 0563</strain>
    </source>
</reference>
<gene>
    <name evidence="2" type="ORF">ACFFNX_23105</name>
</gene>